<evidence type="ECO:0000313" key="1">
    <source>
        <dbReference type="EMBL" id="MFC6165691.1"/>
    </source>
</evidence>
<accession>A0ABW1RA77</accession>
<evidence type="ECO:0000313" key="2">
    <source>
        <dbReference type="Proteomes" id="UP001596253"/>
    </source>
</evidence>
<name>A0ABW1RA77_9LACO</name>
<dbReference type="EMBL" id="JBHSSD010000057">
    <property type="protein sequence ID" value="MFC6165691.1"/>
    <property type="molecule type" value="Genomic_DNA"/>
</dbReference>
<proteinExistence type="predicted"/>
<sequence length="94" mass="10710">MKKMINDDERAAVAALVVNLEQQLRQLTQFSAQNNKVIAHTITNDNGTTMPEYADLLKNCESLEAFVEAFHDQVQNDVQFTLPYSECPTHHVEF</sequence>
<dbReference type="Proteomes" id="UP001596253">
    <property type="component" value="Unassembled WGS sequence"/>
</dbReference>
<organism evidence="1 2">
    <name type="scientific">Lactiplantibacillus dongliensis</name>
    <dbReference type="NCBI Taxonomy" id="2559919"/>
    <lineage>
        <taxon>Bacteria</taxon>
        <taxon>Bacillati</taxon>
        <taxon>Bacillota</taxon>
        <taxon>Bacilli</taxon>
        <taxon>Lactobacillales</taxon>
        <taxon>Lactobacillaceae</taxon>
        <taxon>Lactiplantibacillus</taxon>
    </lineage>
</organism>
<gene>
    <name evidence="1" type="ORF">ACFP3T_13560</name>
</gene>
<comment type="caution">
    <text evidence="1">The sequence shown here is derived from an EMBL/GenBank/DDBJ whole genome shotgun (WGS) entry which is preliminary data.</text>
</comment>
<protein>
    <submittedName>
        <fullName evidence="1">Uncharacterized protein</fullName>
    </submittedName>
</protein>
<keyword evidence="2" id="KW-1185">Reference proteome</keyword>
<dbReference type="RefSeq" id="WP_137639886.1">
    <property type="nucleotide sequence ID" value="NZ_BJDK01000011.1"/>
</dbReference>
<reference evidence="2" key="1">
    <citation type="journal article" date="2019" name="Int. J. Syst. Evol. Microbiol.">
        <title>The Global Catalogue of Microorganisms (GCM) 10K type strain sequencing project: providing services to taxonomists for standard genome sequencing and annotation.</title>
        <authorList>
            <consortium name="The Broad Institute Genomics Platform"/>
            <consortium name="The Broad Institute Genome Sequencing Center for Infectious Disease"/>
            <person name="Wu L."/>
            <person name="Ma J."/>
        </authorList>
    </citation>
    <scope>NUCLEOTIDE SEQUENCE [LARGE SCALE GENOMIC DNA]</scope>
    <source>
        <strain evidence="2">CCM 8932</strain>
    </source>
</reference>